<evidence type="ECO:0000256" key="2">
    <source>
        <dbReference type="ARBA" id="ARBA00022555"/>
    </source>
</evidence>
<feature type="domain" description="DUS-like FMN-binding" evidence="9">
    <location>
        <begin position="10"/>
        <end position="135"/>
    </location>
</feature>
<dbReference type="Pfam" id="PF01207">
    <property type="entry name" value="Dus"/>
    <property type="match status" value="1"/>
</dbReference>
<organism evidence="10">
    <name type="scientific">marine metagenome</name>
    <dbReference type="NCBI Taxonomy" id="408172"/>
    <lineage>
        <taxon>unclassified sequences</taxon>
        <taxon>metagenomes</taxon>
        <taxon>ecological metagenomes</taxon>
    </lineage>
</organism>
<keyword evidence="8" id="KW-0560">Oxidoreductase</keyword>
<dbReference type="InterPro" id="IPR018517">
    <property type="entry name" value="tRNA_hU_synthase_CS"/>
</dbReference>
<name>A0A382IHP5_9ZZZZ</name>
<evidence type="ECO:0000256" key="4">
    <source>
        <dbReference type="ARBA" id="ARBA00022643"/>
    </source>
</evidence>
<comment type="cofactor">
    <cofactor evidence="1">
        <name>FMN</name>
        <dbReference type="ChEBI" id="CHEBI:58210"/>
    </cofactor>
</comment>
<evidence type="ECO:0000256" key="1">
    <source>
        <dbReference type="ARBA" id="ARBA00001917"/>
    </source>
</evidence>
<evidence type="ECO:0000259" key="9">
    <source>
        <dbReference type="Pfam" id="PF01207"/>
    </source>
</evidence>
<dbReference type="PANTHER" id="PTHR42907">
    <property type="entry name" value="FMN-LINKED OXIDOREDUCTASES SUPERFAMILY PROTEIN"/>
    <property type="match status" value="1"/>
</dbReference>
<protein>
    <recommendedName>
        <fullName evidence="9">DUS-like FMN-binding domain-containing protein</fullName>
    </recommendedName>
</protein>
<evidence type="ECO:0000256" key="8">
    <source>
        <dbReference type="ARBA" id="ARBA00023002"/>
    </source>
</evidence>
<feature type="non-terminal residue" evidence="10">
    <location>
        <position position="1"/>
    </location>
</feature>
<dbReference type="GO" id="GO:0017150">
    <property type="term" value="F:tRNA dihydrouridine synthase activity"/>
    <property type="evidence" value="ECO:0007669"/>
    <property type="project" value="InterPro"/>
</dbReference>
<evidence type="ECO:0000256" key="3">
    <source>
        <dbReference type="ARBA" id="ARBA00022630"/>
    </source>
</evidence>
<dbReference type="PROSITE" id="PS01136">
    <property type="entry name" value="UPF0034"/>
    <property type="match status" value="1"/>
</dbReference>
<sequence>VDKLNHRFCIAPMMQCTDIHDRFLFRLITKKAVLYTEMITTGAIIHGDCIEKLKFNSTVEHPVAIQLGGSNPDELSRCTKICSDMGYDEINLNVGCPSNRVQKGLFGACLMQDPHLLSECISAMQESTMLPVTVKC</sequence>
<evidence type="ECO:0000313" key="10">
    <source>
        <dbReference type="EMBL" id="SVB98809.1"/>
    </source>
</evidence>
<dbReference type="GO" id="GO:0050660">
    <property type="term" value="F:flavin adenine dinucleotide binding"/>
    <property type="evidence" value="ECO:0007669"/>
    <property type="project" value="InterPro"/>
</dbReference>
<keyword evidence="5" id="KW-0819">tRNA processing</keyword>
<dbReference type="EMBL" id="UINC01067287">
    <property type="protein sequence ID" value="SVB98809.1"/>
    <property type="molecule type" value="Genomic_DNA"/>
</dbReference>
<dbReference type="CDD" id="cd02801">
    <property type="entry name" value="DUS_like_FMN"/>
    <property type="match status" value="1"/>
</dbReference>
<proteinExistence type="predicted"/>
<accession>A0A382IHP5</accession>
<keyword evidence="6" id="KW-0521">NADP</keyword>
<dbReference type="AlphaFoldDB" id="A0A382IHP5"/>
<evidence type="ECO:0000256" key="7">
    <source>
        <dbReference type="ARBA" id="ARBA00022884"/>
    </source>
</evidence>
<keyword evidence="2" id="KW-0820">tRNA-binding</keyword>
<dbReference type="InterPro" id="IPR013785">
    <property type="entry name" value="Aldolase_TIM"/>
</dbReference>
<reference evidence="10" key="1">
    <citation type="submission" date="2018-05" db="EMBL/GenBank/DDBJ databases">
        <authorList>
            <person name="Lanie J.A."/>
            <person name="Ng W.-L."/>
            <person name="Kazmierczak K.M."/>
            <person name="Andrzejewski T.M."/>
            <person name="Davidsen T.M."/>
            <person name="Wayne K.J."/>
            <person name="Tettelin H."/>
            <person name="Glass J.I."/>
            <person name="Rusch D."/>
            <person name="Podicherti R."/>
            <person name="Tsui H.-C.T."/>
            <person name="Winkler M.E."/>
        </authorList>
    </citation>
    <scope>NUCLEOTIDE SEQUENCE</scope>
</reference>
<feature type="non-terminal residue" evidence="10">
    <location>
        <position position="136"/>
    </location>
</feature>
<keyword evidence="3" id="KW-0285">Flavoprotein</keyword>
<dbReference type="SUPFAM" id="SSF51395">
    <property type="entry name" value="FMN-linked oxidoreductases"/>
    <property type="match status" value="1"/>
</dbReference>
<keyword evidence="4" id="KW-0288">FMN</keyword>
<dbReference type="PANTHER" id="PTHR42907:SF1">
    <property type="entry name" value="FMN-LINKED OXIDOREDUCTASES SUPERFAMILY PROTEIN"/>
    <property type="match status" value="1"/>
</dbReference>
<dbReference type="Gene3D" id="3.20.20.70">
    <property type="entry name" value="Aldolase class I"/>
    <property type="match status" value="1"/>
</dbReference>
<keyword evidence="7" id="KW-0694">RNA-binding</keyword>
<evidence type="ECO:0000256" key="5">
    <source>
        <dbReference type="ARBA" id="ARBA00022694"/>
    </source>
</evidence>
<dbReference type="InterPro" id="IPR004653">
    <property type="entry name" value="DusA"/>
</dbReference>
<dbReference type="InterPro" id="IPR035587">
    <property type="entry name" value="DUS-like_FMN-bd"/>
</dbReference>
<gene>
    <name evidence="10" type="ORF">METZ01_LOCUS251663</name>
</gene>
<evidence type="ECO:0000256" key="6">
    <source>
        <dbReference type="ARBA" id="ARBA00022857"/>
    </source>
</evidence>
<dbReference type="GO" id="GO:0000049">
    <property type="term" value="F:tRNA binding"/>
    <property type="evidence" value="ECO:0007669"/>
    <property type="project" value="UniProtKB-KW"/>
</dbReference>